<comment type="caution">
    <text evidence="1">The sequence shown here is derived from an EMBL/GenBank/DDBJ whole genome shotgun (WGS) entry which is preliminary data.</text>
</comment>
<organism evidence="1 2">
    <name type="scientific">Mycobacterium kubicae</name>
    <dbReference type="NCBI Taxonomy" id="120959"/>
    <lineage>
        <taxon>Bacteria</taxon>
        <taxon>Bacillati</taxon>
        <taxon>Actinomycetota</taxon>
        <taxon>Actinomycetes</taxon>
        <taxon>Mycobacteriales</taxon>
        <taxon>Mycobacteriaceae</taxon>
        <taxon>Mycobacterium</taxon>
        <taxon>Mycobacterium simiae complex</taxon>
    </lineage>
</organism>
<name>A0ABQ1BKD9_9MYCO</name>
<dbReference type="Proteomes" id="UP000465306">
    <property type="component" value="Unassembled WGS sequence"/>
</dbReference>
<reference evidence="1 2" key="1">
    <citation type="journal article" date="2019" name="Emerg. Microbes Infect.">
        <title>Comprehensive subspecies identification of 175 nontuberculous mycobacteria species based on 7547 genomic profiles.</title>
        <authorList>
            <person name="Matsumoto Y."/>
            <person name="Kinjo T."/>
            <person name="Motooka D."/>
            <person name="Nabeya D."/>
            <person name="Jung N."/>
            <person name="Uechi K."/>
            <person name="Horii T."/>
            <person name="Iida T."/>
            <person name="Fujita J."/>
            <person name="Nakamura S."/>
        </authorList>
    </citation>
    <scope>NUCLEOTIDE SEQUENCE [LARGE SCALE GENOMIC DNA]</scope>
    <source>
        <strain evidence="1 2">JCM 13573</strain>
    </source>
</reference>
<evidence type="ECO:0008006" key="3">
    <source>
        <dbReference type="Google" id="ProtNLM"/>
    </source>
</evidence>
<gene>
    <name evidence="1" type="ORF">MKUB_16260</name>
</gene>
<keyword evidence="2" id="KW-1185">Reference proteome</keyword>
<accession>A0ABQ1BKD9</accession>
<evidence type="ECO:0000313" key="2">
    <source>
        <dbReference type="Proteomes" id="UP000465306"/>
    </source>
</evidence>
<dbReference type="EMBL" id="BLKU01000003">
    <property type="protein sequence ID" value="GFG64136.1"/>
    <property type="molecule type" value="Genomic_DNA"/>
</dbReference>
<sequence>MEWVALICSATWGRRAHNVTSPPASASTLASTVPHAPAPITATVPVLAITTPFVYHAIGSRYTLEQRPAAVTRTRRSLAG</sequence>
<protein>
    <recommendedName>
        <fullName evidence="3">Secreted protein</fullName>
    </recommendedName>
</protein>
<evidence type="ECO:0000313" key="1">
    <source>
        <dbReference type="EMBL" id="GFG64136.1"/>
    </source>
</evidence>
<proteinExistence type="predicted"/>